<feature type="compositionally biased region" description="Polar residues" evidence="2">
    <location>
        <begin position="1"/>
        <end position="15"/>
    </location>
</feature>
<dbReference type="InterPro" id="IPR046450">
    <property type="entry name" value="PA_dom_sf"/>
</dbReference>
<dbReference type="Gene3D" id="3.50.30.30">
    <property type="match status" value="1"/>
</dbReference>
<dbReference type="InterPro" id="IPR007365">
    <property type="entry name" value="TFR-like_dimer_dom"/>
</dbReference>
<evidence type="ECO:0000259" key="6">
    <source>
        <dbReference type="Pfam" id="PF04389"/>
    </source>
</evidence>
<evidence type="ECO:0000256" key="2">
    <source>
        <dbReference type="SAM" id="MobiDB-lite"/>
    </source>
</evidence>
<dbReference type="InterPro" id="IPR036757">
    <property type="entry name" value="TFR-like_dimer_dom_sf"/>
</dbReference>
<evidence type="ECO:0000256" key="1">
    <source>
        <dbReference type="ARBA" id="ARBA00005634"/>
    </source>
</evidence>
<evidence type="ECO:0000259" key="4">
    <source>
        <dbReference type="Pfam" id="PF02225"/>
    </source>
</evidence>
<name>A0A448YJJ9_BRENA</name>
<dbReference type="SUPFAM" id="SSF52025">
    <property type="entry name" value="PA domain"/>
    <property type="match status" value="1"/>
</dbReference>
<feature type="region of interest" description="Disordered" evidence="2">
    <location>
        <begin position="105"/>
        <end position="126"/>
    </location>
</feature>
<dbReference type="Pfam" id="PF04389">
    <property type="entry name" value="Peptidase_M28"/>
    <property type="match status" value="1"/>
</dbReference>
<feature type="transmembrane region" description="Helical" evidence="3">
    <location>
        <begin position="157"/>
        <end position="176"/>
    </location>
</feature>
<protein>
    <submittedName>
        <fullName evidence="7">DEKNAAC101920</fullName>
    </submittedName>
</protein>
<dbReference type="OrthoDB" id="5841748at2759"/>
<dbReference type="InterPro" id="IPR039373">
    <property type="entry name" value="Peptidase_M28B"/>
</dbReference>
<dbReference type="Proteomes" id="UP000290900">
    <property type="component" value="Unassembled WGS sequence"/>
</dbReference>
<organism evidence="7 8">
    <name type="scientific">Brettanomyces naardenensis</name>
    <name type="common">Yeast</name>
    <dbReference type="NCBI Taxonomy" id="13370"/>
    <lineage>
        <taxon>Eukaryota</taxon>
        <taxon>Fungi</taxon>
        <taxon>Dikarya</taxon>
        <taxon>Ascomycota</taxon>
        <taxon>Saccharomycotina</taxon>
        <taxon>Pichiomycetes</taxon>
        <taxon>Pichiales</taxon>
        <taxon>Pichiaceae</taxon>
        <taxon>Brettanomyces</taxon>
    </lineage>
</organism>
<evidence type="ECO:0000256" key="3">
    <source>
        <dbReference type="SAM" id="Phobius"/>
    </source>
</evidence>
<feature type="compositionally biased region" description="Polar residues" evidence="2">
    <location>
        <begin position="42"/>
        <end position="61"/>
    </location>
</feature>
<dbReference type="PANTHER" id="PTHR10404">
    <property type="entry name" value="N-ACETYLATED-ALPHA-LINKED ACIDIC DIPEPTIDASE"/>
    <property type="match status" value="1"/>
</dbReference>
<keyword evidence="8" id="KW-1185">Reference proteome</keyword>
<dbReference type="InParanoid" id="A0A448YJJ9"/>
<sequence>MPSQYSPLDNSSTASAPADLTPFPGSTGQTSNETDEEVYGNNEGTYGYTETNYRSTETNGGTEWMARKSSGRLLGVPGGSGIGARGVRSLSYGVTGDRVPLLRERNSYHGSNPFSTGRLHSPSLVGTRSRGASLASLANSVRSVTQMTIEQLRRRRFLSVSIFGVIFILLFNLIFMPRTSLDRDLRRFHGEYLTFDDCTRLFLTHLSMANAVPRWLDLQRSEIHSPGENYQSTVDLLHTYPFRTSAEKYETWFGKSTDTSLKLYSPEGKLLYDARLQESQLFSSFAYSADGDVKAKYIYANYGSDEDFATLKRVGITISGHIVVMRSGHAHPSIKIRNAENMGAVGAIIYSDPYDDGKFTKTNGFPEFPEGFARNKNAVVKDTANFILSQPGDPTTPGWSSTLFSKRVKPQTIPKIPVLPISYNAIQPILSSFPKGADFGWKGDLNGFSYTGGISSNTLHLRNSAEFAVNPIYNVITEIRGIIGDEEILVGASRDVIGGIGGASSGYATLLEIARGFGELARRGWKPLRTIRLVSWDGSSFGQLGSTEFGEFYAKKLTKNAITYVNLDGVKGSQFLLESNPLFNNLLITSMKHVMVDDESTLWDYYSSQRSNSSTSIDAVCQRPGDYLVFQSHLGVPSVNIGFSNDPKRDPIPYENSKYDSVDWLRSFDKELQFHNLAAQFAGLFILHLSEKEIIHVESNDYLSGVRDRFEVISKEIPADWMQKKVITEKCKKSKDCPTFREEMDEISSLLDQLLEVCEKFDLKLVHLQQQILHDYPWFKLYIKIKIAFQIKMANAKTKSLDKLFIAGPEFTNSETDKQKDGLLAGRKWFQHLVFAPDAKTGDHVQLLPGLTESLISGNSDFFAKNIAATHIALEKVYKKFK</sequence>
<keyword evidence="3" id="KW-1133">Transmembrane helix</keyword>
<reference evidence="7 8" key="1">
    <citation type="submission" date="2018-12" db="EMBL/GenBank/DDBJ databases">
        <authorList>
            <person name="Tiukova I."/>
            <person name="Dainat J."/>
        </authorList>
    </citation>
    <scope>NUCLEOTIDE SEQUENCE [LARGE SCALE GENOMIC DNA]</scope>
</reference>
<keyword evidence="3" id="KW-0812">Transmembrane</keyword>
<dbReference type="InterPro" id="IPR003137">
    <property type="entry name" value="PA_domain"/>
</dbReference>
<feature type="region of interest" description="Disordered" evidence="2">
    <location>
        <begin position="1"/>
        <end position="63"/>
    </location>
</feature>
<comment type="similarity">
    <text evidence="1">Belongs to the peptidase M28 family. M28B subfamily.</text>
</comment>
<dbReference type="InterPro" id="IPR007484">
    <property type="entry name" value="Peptidase_M28"/>
</dbReference>
<dbReference type="Gene3D" id="3.40.630.10">
    <property type="entry name" value="Zn peptidases"/>
    <property type="match status" value="1"/>
</dbReference>
<dbReference type="GO" id="GO:0004180">
    <property type="term" value="F:carboxypeptidase activity"/>
    <property type="evidence" value="ECO:0007669"/>
    <property type="project" value="TreeGrafter"/>
</dbReference>
<dbReference type="Pfam" id="PF02225">
    <property type="entry name" value="PA"/>
    <property type="match status" value="1"/>
</dbReference>
<dbReference type="Gene3D" id="1.20.930.40">
    <property type="entry name" value="Transferrin receptor-like, dimerisation domain"/>
    <property type="match status" value="1"/>
</dbReference>
<dbReference type="AlphaFoldDB" id="A0A448YJJ9"/>
<evidence type="ECO:0000313" key="8">
    <source>
        <dbReference type="Proteomes" id="UP000290900"/>
    </source>
</evidence>
<accession>A0A448YJJ9</accession>
<feature type="domain" description="PA" evidence="4">
    <location>
        <begin position="298"/>
        <end position="358"/>
    </location>
</feature>
<evidence type="ECO:0000259" key="5">
    <source>
        <dbReference type="Pfam" id="PF04253"/>
    </source>
</evidence>
<dbReference type="CDD" id="cd02121">
    <property type="entry name" value="PA_GCPII_like"/>
    <property type="match status" value="1"/>
</dbReference>
<keyword evidence="3" id="KW-0472">Membrane</keyword>
<dbReference type="Pfam" id="PF04253">
    <property type="entry name" value="TFR_dimer"/>
    <property type="match status" value="1"/>
</dbReference>
<dbReference type="SUPFAM" id="SSF47672">
    <property type="entry name" value="Transferrin receptor-like dimerisation domain"/>
    <property type="match status" value="1"/>
</dbReference>
<dbReference type="PANTHER" id="PTHR10404:SF46">
    <property type="entry name" value="VACUOLAR PROTEIN SORTING-ASSOCIATED PROTEIN 70"/>
    <property type="match status" value="1"/>
</dbReference>
<feature type="domain" description="Transferrin receptor-like dimerisation" evidence="5">
    <location>
        <begin position="749"/>
        <end position="881"/>
    </location>
</feature>
<dbReference type="EMBL" id="CAACVR010000009">
    <property type="protein sequence ID" value="VEU21023.1"/>
    <property type="molecule type" value="Genomic_DNA"/>
</dbReference>
<proteinExistence type="inferred from homology"/>
<gene>
    <name evidence="7" type="ORF">BRENAR_LOCUS1758</name>
</gene>
<evidence type="ECO:0000313" key="7">
    <source>
        <dbReference type="EMBL" id="VEU21023.1"/>
    </source>
</evidence>
<feature type="domain" description="Peptidase M28" evidence="6">
    <location>
        <begin position="474"/>
        <end position="646"/>
    </location>
</feature>
<dbReference type="SUPFAM" id="SSF53187">
    <property type="entry name" value="Zn-dependent exopeptidases"/>
    <property type="match status" value="1"/>
</dbReference>
<dbReference type="STRING" id="13370.A0A448YJJ9"/>